<dbReference type="EMBL" id="JYNU01000014">
    <property type="protein sequence ID" value="KMO76198.1"/>
    <property type="molecule type" value="Genomic_DNA"/>
</dbReference>
<dbReference type="RefSeq" id="WP_048423453.1">
    <property type="nucleotide sequence ID" value="NZ_JYNU01000014.1"/>
</dbReference>
<sequence length="187" mass="19974" precursor="true">MTRRLLPVARVLAAAAMLAAATWLWLQLPTKMQSWAPIEVTGAVGEHVEGRNLAVTVHDVQLARVVTFTNDGVPVRMSTDGAWLVVALSYEPLLSAESPVFELTADGRRFTSPLSGFARNAPPGLTQRNVVAFEVPAVPTSAELLVYNKTADRYGNPMPAPLDSAIAVPLQVPGEALPQLDLDKAAP</sequence>
<dbReference type="AlphaFoldDB" id="A0A0J6W372"/>
<name>A0A0J6W372_9MYCO</name>
<gene>
    <name evidence="1" type="ORF">MOBUDSM44075_02728</name>
</gene>
<proteinExistence type="predicted"/>
<reference evidence="1 2" key="1">
    <citation type="journal article" date="2015" name="Genome Biol. Evol.">
        <title>Characterization of Three Mycobacterium spp. with Potential Use in Bioremediation by Genome Sequencing and Comparative Genomics.</title>
        <authorList>
            <person name="Das S."/>
            <person name="Pettersson B.M."/>
            <person name="Behra P.R."/>
            <person name="Ramesh M."/>
            <person name="Dasgupta S."/>
            <person name="Bhattacharya A."/>
            <person name="Kirsebom L.A."/>
        </authorList>
    </citation>
    <scope>NUCLEOTIDE SEQUENCE [LARGE SCALE GENOMIC DNA]</scope>
    <source>
        <strain evidence="1 2">DSM 44075</strain>
    </source>
</reference>
<comment type="caution">
    <text evidence="1">The sequence shown here is derived from an EMBL/GenBank/DDBJ whole genome shotgun (WGS) entry which is preliminary data.</text>
</comment>
<protein>
    <recommendedName>
        <fullName evidence="3">DUF4352 domain-containing protein</fullName>
    </recommendedName>
</protein>
<dbReference type="Proteomes" id="UP000036313">
    <property type="component" value="Unassembled WGS sequence"/>
</dbReference>
<evidence type="ECO:0008006" key="3">
    <source>
        <dbReference type="Google" id="ProtNLM"/>
    </source>
</evidence>
<organism evidence="1 2">
    <name type="scientific">Mycolicibacterium obuense</name>
    <dbReference type="NCBI Taxonomy" id="1807"/>
    <lineage>
        <taxon>Bacteria</taxon>
        <taxon>Bacillati</taxon>
        <taxon>Actinomycetota</taxon>
        <taxon>Actinomycetes</taxon>
        <taxon>Mycobacteriales</taxon>
        <taxon>Mycobacteriaceae</taxon>
        <taxon>Mycolicibacterium</taxon>
    </lineage>
</organism>
<evidence type="ECO:0000313" key="1">
    <source>
        <dbReference type="EMBL" id="KMO76198.1"/>
    </source>
</evidence>
<evidence type="ECO:0000313" key="2">
    <source>
        <dbReference type="Proteomes" id="UP000036313"/>
    </source>
</evidence>
<dbReference type="PATRIC" id="fig|1807.14.peg.2753"/>
<accession>A0A0J6W372</accession>